<evidence type="ECO:0000313" key="1">
    <source>
        <dbReference type="EMBL" id="BCW02946.1"/>
    </source>
</evidence>
<reference evidence="1" key="1">
    <citation type="journal article" name="Front. Microbiol.">
        <title>Identification of A Novel Quinvirus in the Family Betaflexiviridae that Infects Winter Wheat.</title>
        <authorList>
            <person name="Kondo H."/>
            <person name="Yoshida N."/>
            <person name="Fujita M."/>
            <person name="Maruyama K."/>
            <person name="Hyodo K."/>
            <person name="Hisano H."/>
            <person name="Tamada T."/>
            <person name="Andika I.B."/>
            <person name="Suzuki N."/>
        </authorList>
    </citation>
    <scope>NUCLEOTIDE SEQUENCE</scope>
    <source>
        <strain evidence="1">Naganuma-2</strain>
    </source>
</reference>
<organism evidence="1">
    <name type="scientific">Northern cereal mosaic virus</name>
    <name type="common">NCMV</name>
    <dbReference type="NCBI Taxonomy" id="1985704"/>
    <lineage>
        <taxon>Viruses</taxon>
        <taxon>Riboviria</taxon>
        <taxon>Orthornavirae</taxon>
        <taxon>Negarnaviricota</taxon>
        <taxon>Haploviricotina</taxon>
        <taxon>Monjiviricetes</taxon>
        <taxon>Mononegavirales</taxon>
        <taxon>Rhabdoviridae</taxon>
        <taxon>Betarhabdovirinae</taxon>
        <taxon>Betacytorhabdovirus</taxon>
        <taxon>Betacytorhabdovirus graminae</taxon>
    </lineage>
</organism>
<dbReference type="EMBL" id="LC632071">
    <property type="protein sequence ID" value="BCW02946.1"/>
    <property type="molecule type" value="Viral_cRNA"/>
</dbReference>
<organismHost>
    <name type="scientific">Hordeum vulgare</name>
    <name type="common">Barley</name>
    <dbReference type="NCBI Taxonomy" id="4513"/>
</organismHost>
<name>A0A8D5WKP2_NCMV</name>
<sequence length="172" mass="18614">MSSKFGNQCGKTQKIYIRNELINPDIEFSVPNSIFSCIGPKYAYASLQSIVVKYTPVITERSTGSIGISVSDRRFSASEVVSNISLDTSSKANLMISGFSCCPLEEGCPYTITISTKLEGVNYGAAVGSLVVNPSFRLSNEPIPTTGITYQMIKLGDVQKTYQGVAITDEKK</sequence>
<accession>A0A8D5WKP2</accession>
<gene>
    <name evidence="1" type="primary">3</name>
</gene>
<protein>
    <submittedName>
        <fullName evidence="1">Protein 3</fullName>
    </submittedName>
</protein>
<proteinExistence type="predicted"/>